<keyword evidence="4" id="KW-1185">Reference proteome</keyword>
<dbReference type="AlphaFoldDB" id="A0A1Z4LLI8"/>
<evidence type="ECO:0000313" key="4">
    <source>
        <dbReference type="Proteomes" id="UP000218418"/>
    </source>
</evidence>
<keyword evidence="2" id="KW-1133">Transmembrane helix</keyword>
<keyword evidence="2" id="KW-0472">Membrane</keyword>
<accession>A0A1Z4LLI8</accession>
<proteinExistence type="inferred from homology"/>
<dbReference type="SUPFAM" id="SSF53271">
    <property type="entry name" value="PRTase-like"/>
    <property type="match status" value="1"/>
</dbReference>
<dbReference type="Proteomes" id="UP000218418">
    <property type="component" value="Chromosome"/>
</dbReference>
<comment type="similarity">
    <text evidence="1">Belongs to the ComF/GntX family.</text>
</comment>
<evidence type="ECO:0000256" key="2">
    <source>
        <dbReference type="SAM" id="Phobius"/>
    </source>
</evidence>
<evidence type="ECO:0000313" key="3">
    <source>
        <dbReference type="EMBL" id="BAY82044.1"/>
    </source>
</evidence>
<keyword evidence="2" id="KW-0812">Transmembrane</keyword>
<reference evidence="3 4" key="1">
    <citation type="submission" date="2017-06" db="EMBL/GenBank/DDBJ databases">
        <title>Genome sequencing of cyanobaciteial culture collection at National Institute for Environmental Studies (NIES).</title>
        <authorList>
            <person name="Hirose Y."/>
            <person name="Shimura Y."/>
            <person name="Fujisawa T."/>
            <person name="Nakamura Y."/>
            <person name="Kawachi M."/>
        </authorList>
    </citation>
    <scope>NUCLEOTIDE SEQUENCE [LARGE SCALE GENOMIC DNA]</scope>
    <source>
        <strain evidence="3 4">NIES-267</strain>
    </source>
</reference>
<dbReference type="PANTHER" id="PTHR47505:SF1">
    <property type="entry name" value="DNA UTILIZATION PROTEIN YHGH"/>
    <property type="match status" value="1"/>
</dbReference>
<protein>
    <recommendedName>
        <fullName evidence="5">Phosphoribosyltransferase domain-containing protein</fullName>
    </recommendedName>
</protein>
<dbReference type="InterPro" id="IPR051910">
    <property type="entry name" value="ComF/GntX_DNA_util-trans"/>
</dbReference>
<dbReference type="InterPro" id="IPR000836">
    <property type="entry name" value="PRTase_dom"/>
</dbReference>
<dbReference type="EMBL" id="AP018227">
    <property type="protein sequence ID" value="BAY82044.1"/>
    <property type="molecule type" value="Genomic_DNA"/>
</dbReference>
<gene>
    <name evidence="3" type="ORF">NIES267_15220</name>
</gene>
<dbReference type="InterPro" id="IPR029057">
    <property type="entry name" value="PRTase-like"/>
</dbReference>
<feature type="transmembrane region" description="Helical" evidence="2">
    <location>
        <begin position="5"/>
        <end position="23"/>
    </location>
</feature>
<dbReference type="Gene3D" id="3.40.50.2020">
    <property type="match status" value="1"/>
</dbReference>
<evidence type="ECO:0008006" key="5">
    <source>
        <dbReference type="Google" id="ProtNLM"/>
    </source>
</evidence>
<dbReference type="CDD" id="cd06223">
    <property type="entry name" value="PRTases_typeI"/>
    <property type="match status" value="1"/>
</dbReference>
<name>A0A1Z4LLI8_9CYAN</name>
<sequence>MSKPWCYYLLFKIYLAVATYSAFRLSAIHFDRPHPQPLSKISERGVYSIQLKTAYSPYSLLATPRSQNIKMQLWKNLLNLFLQSNCPLCQRPASQEFCEYCHKQLQKCRLPDSNCDKDDVSVIAWGAYGGAIKRAIAAMKYDNHPEIARPLGEWLGEVWLQNYGTEDSFAVVPIPMHPEKEKQRGFNQAALIAKSFCQTTGLKLKLNGLQRVRKTEALFGLSPTERKETLTEAFDIGKDFRKHPNLSVILVDDIYTTGATVKSAMETLNKSKIIVSGVAAVAVT</sequence>
<evidence type="ECO:0000256" key="1">
    <source>
        <dbReference type="ARBA" id="ARBA00008007"/>
    </source>
</evidence>
<dbReference type="PANTHER" id="PTHR47505">
    <property type="entry name" value="DNA UTILIZATION PROTEIN YHGH"/>
    <property type="match status" value="1"/>
</dbReference>
<organism evidence="3 4">
    <name type="scientific">Calothrix parasitica NIES-267</name>
    <dbReference type="NCBI Taxonomy" id="1973488"/>
    <lineage>
        <taxon>Bacteria</taxon>
        <taxon>Bacillati</taxon>
        <taxon>Cyanobacteriota</taxon>
        <taxon>Cyanophyceae</taxon>
        <taxon>Nostocales</taxon>
        <taxon>Calotrichaceae</taxon>
        <taxon>Calothrix</taxon>
    </lineage>
</organism>